<reference evidence="4 5" key="1">
    <citation type="submission" date="2020-04" db="EMBL/GenBank/DDBJ databases">
        <authorList>
            <person name="De Canck E."/>
        </authorList>
    </citation>
    <scope>NUCLEOTIDE SEQUENCE [LARGE SCALE GENOMIC DNA]</scope>
    <source>
        <strain evidence="4 5">LMG 28138</strain>
    </source>
</reference>
<feature type="domain" description="Response regulatory" evidence="3">
    <location>
        <begin position="61"/>
        <end position="177"/>
    </location>
</feature>
<evidence type="ECO:0000313" key="5">
    <source>
        <dbReference type="Proteomes" id="UP000494115"/>
    </source>
</evidence>
<name>A0A6S7BHP4_9BURK</name>
<protein>
    <submittedName>
        <fullName evidence="4">Regulator of RpoS</fullName>
    </submittedName>
</protein>
<feature type="modified residue" description="4-aspartylphosphate" evidence="2">
    <location>
        <position position="110"/>
    </location>
</feature>
<dbReference type="SUPFAM" id="SSF52172">
    <property type="entry name" value="CheY-like"/>
    <property type="match status" value="1"/>
</dbReference>
<dbReference type="InterPro" id="IPR001789">
    <property type="entry name" value="Sig_transdc_resp-reg_receiver"/>
</dbReference>
<evidence type="ECO:0000256" key="1">
    <source>
        <dbReference type="ARBA" id="ARBA00022553"/>
    </source>
</evidence>
<gene>
    <name evidence="4" type="primary">rssB_3</name>
    <name evidence="4" type="ORF">LMG28138_04890</name>
</gene>
<dbReference type="Gene3D" id="3.40.50.2300">
    <property type="match status" value="1"/>
</dbReference>
<dbReference type="InterPro" id="IPR050595">
    <property type="entry name" value="Bact_response_regulator"/>
</dbReference>
<keyword evidence="1 2" id="KW-0597">Phosphoprotein</keyword>
<dbReference type="Proteomes" id="UP000494115">
    <property type="component" value="Unassembled WGS sequence"/>
</dbReference>
<dbReference type="InterPro" id="IPR011006">
    <property type="entry name" value="CheY-like_superfamily"/>
</dbReference>
<dbReference type="PROSITE" id="PS50110">
    <property type="entry name" value="RESPONSE_REGULATORY"/>
    <property type="match status" value="1"/>
</dbReference>
<dbReference type="SMART" id="SM00448">
    <property type="entry name" value="REC"/>
    <property type="match status" value="1"/>
</dbReference>
<accession>A0A6S7BHP4</accession>
<dbReference type="PANTHER" id="PTHR44591">
    <property type="entry name" value="STRESS RESPONSE REGULATOR PROTEIN 1"/>
    <property type="match status" value="1"/>
</dbReference>
<proteinExistence type="predicted"/>
<evidence type="ECO:0000256" key="2">
    <source>
        <dbReference type="PROSITE-ProRule" id="PRU00169"/>
    </source>
</evidence>
<dbReference type="PANTHER" id="PTHR44591:SF3">
    <property type="entry name" value="RESPONSE REGULATORY DOMAIN-CONTAINING PROTEIN"/>
    <property type="match status" value="1"/>
</dbReference>
<dbReference type="EMBL" id="CADIKM010000039">
    <property type="protein sequence ID" value="CAB3800672.1"/>
    <property type="molecule type" value="Genomic_DNA"/>
</dbReference>
<dbReference type="GO" id="GO:0000160">
    <property type="term" value="P:phosphorelay signal transduction system"/>
    <property type="evidence" value="ECO:0007669"/>
    <property type="project" value="InterPro"/>
</dbReference>
<evidence type="ECO:0000313" key="4">
    <source>
        <dbReference type="EMBL" id="CAB3800672.1"/>
    </source>
</evidence>
<dbReference type="Pfam" id="PF00072">
    <property type="entry name" value="Response_reg"/>
    <property type="match status" value="1"/>
</dbReference>
<sequence length="189" mass="20324">MASGFRWSGNWRGRMEAPYLSAAMGQEGEDTFTLMLPIVVPRPRTDSPENAAFPRAMTGIKVLVVDDNGDAADAMQMLLSHFGHDASAAHSGPAALALLAQGTPRAIIIDLRTPGMDGFELARCIRERASLRSVVLIALSGYGQLDDIKRSREAGFEHHLIKPADPAALLALLDSLKPLRPQGQAIPMT</sequence>
<dbReference type="AlphaFoldDB" id="A0A6S7BHP4"/>
<evidence type="ECO:0000259" key="3">
    <source>
        <dbReference type="PROSITE" id="PS50110"/>
    </source>
</evidence>
<organism evidence="4 5">
    <name type="scientific">Pararobbsia alpina</name>
    <dbReference type="NCBI Taxonomy" id="621374"/>
    <lineage>
        <taxon>Bacteria</taxon>
        <taxon>Pseudomonadati</taxon>
        <taxon>Pseudomonadota</taxon>
        <taxon>Betaproteobacteria</taxon>
        <taxon>Burkholderiales</taxon>
        <taxon>Burkholderiaceae</taxon>
        <taxon>Pararobbsia</taxon>
    </lineage>
</organism>
<keyword evidence="5" id="KW-1185">Reference proteome</keyword>